<dbReference type="OrthoDB" id="1734006at2759"/>
<dbReference type="EMBL" id="MNCJ02000319">
    <property type="protein sequence ID" value="KAF5811818.1"/>
    <property type="molecule type" value="Genomic_DNA"/>
</dbReference>
<keyword evidence="4" id="KW-1185">Reference proteome</keyword>
<dbReference type="Proteomes" id="UP000215914">
    <property type="component" value="Chromosome 4"/>
</dbReference>
<dbReference type="Gramene" id="mRNA:HanXRQr2_Chr04g0185801">
    <property type="protein sequence ID" value="mRNA:HanXRQr2_Chr04g0185801"/>
    <property type="gene ID" value="HanXRQr2_Chr04g0185801"/>
</dbReference>
<accession>A0A251V3H7</accession>
<dbReference type="AlphaFoldDB" id="A0A251V3H7"/>
<proteinExistence type="predicted"/>
<evidence type="ECO:0000313" key="3">
    <source>
        <dbReference type="EMBL" id="OTG29522.1"/>
    </source>
</evidence>
<evidence type="ECO:0000313" key="4">
    <source>
        <dbReference type="Proteomes" id="UP000215914"/>
    </source>
</evidence>
<reference evidence="2" key="3">
    <citation type="submission" date="2020-06" db="EMBL/GenBank/DDBJ databases">
        <title>Helianthus annuus Genome sequencing and assembly Release 2.</title>
        <authorList>
            <person name="Gouzy J."/>
            <person name="Langlade N."/>
            <person name="Munos S."/>
        </authorList>
    </citation>
    <scope>NUCLEOTIDE SEQUENCE</scope>
    <source>
        <tissue evidence="2">Leaves</tissue>
    </source>
</reference>
<protein>
    <submittedName>
        <fullName evidence="3">Uncharacterized protein</fullName>
    </submittedName>
</protein>
<dbReference type="EMBL" id="CM007893">
    <property type="protein sequence ID" value="OTG29522.1"/>
    <property type="molecule type" value="Genomic_DNA"/>
</dbReference>
<evidence type="ECO:0000256" key="1">
    <source>
        <dbReference type="SAM" id="MobiDB-lite"/>
    </source>
</evidence>
<feature type="compositionally biased region" description="Acidic residues" evidence="1">
    <location>
        <begin position="102"/>
        <end position="117"/>
    </location>
</feature>
<organism evidence="3 4">
    <name type="scientific">Helianthus annuus</name>
    <name type="common">Common sunflower</name>
    <dbReference type="NCBI Taxonomy" id="4232"/>
    <lineage>
        <taxon>Eukaryota</taxon>
        <taxon>Viridiplantae</taxon>
        <taxon>Streptophyta</taxon>
        <taxon>Embryophyta</taxon>
        <taxon>Tracheophyta</taxon>
        <taxon>Spermatophyta</taxon>
        <taxon>Magnoliopsida</taxon>
        <taxon>eudicotyledons</taxon>
        <taxon>Gunneridae</taxon>
        <taxon>Pentapetalae</taxon>
        <taxon>asterids</taxon>
        <taxon>campanulids</taxon>
        <taxon>Asterales</taxon>
        <taxon>Asteraceae</taxon>
        <taxon>Asteroideae</taxon>
        <taxon>Heliantheae alliance</taxon>
        <taxon>Heliantheae</taxon>
        <taxon>Helianthus</taxon>
    </lineage>
</organism>
<gene>
    <name evidence="3" type="ORF">HannXRQ_Chr04g0123191</name>
    <name evidence="2" type="ORF">HanXRQr2_Chr04g0185801</name>
</gene>
<dbReference type="Gene3D" id="1.10.287.10">
    <property type="entry name" value="S15/NS1, RNA-binding"/>
    <property type="match status" value="1"/>
</dbReference>
<reference evidence="3" key="2">
    <citation type="submission" date="2017-02" db="EMBL/GenBank/DDBJ databases">
        <title>Sunflower complete genome.</title>
        <authorList>
            <person name="Langlade N."/>
            <person name="Munos S."/>
        </authorList>
    </citation>
    <scope>NUCLEOTIDE SEQUENCE [LARGE SCALE GENOMIC DNA]</scope>
    <source>
        <tissue evidence="3">Leaves</tissue>
    </source>
</reference>
<dbReference type="InParanoid" id="A0A251V3H7"/>
<evidence type="ECO:0000313" key="2">
    <source>
        <dbReference type="EMBL" id="KAF5811818.1"/>
    </source>
</evidence>
<feature type="region of interest" description="Disordered" evidence="1">
    <location>
        <begin position="19"/>
        <end position="45"/>
    </location>
</feature>
<feature type="region of interest" description="Disordered" evidence="1">
    <location>
        <begin position="99"/>
        <end position="145"/>
    </location>
</feature>
<reference evidence="2 4" key="1">
    <citation type="journal article" date="2017" name="Nature">
        <title>The sunflower genome provides insights into oil metabolism, flowering and Asterid evolution.</title>
        <authorList>
            <person name="Badouin H."/>
            <person name="Gouzy J."/>
            <person name="Grassa C.J."/>
            <person name="Murat F."/>
            <person name="Staton S.E."/>
            <person name="Cottret L."/>
            <person name="Lelandais-Briere C."/>
            <person name="Owens G.L."/>
            <person name="Carrere S."/>
            <person name="Mayjonade B."/>
            <person name="Legrand L."/>
            <person name="Gill N."/>
            <person name="Kane N.C."/>
            <person name="Bowers J.E."/>
            <person name="Hubner S."/>
            <person name="Bellec A."/>
            <person name="Berard A."/>
            <person name="Berges H."/>
            <person name="Blanchet N."/>
            <person name="Boniface M.C."/>
            <person name="Brunel D."/>
            <person name="Catrice O."/>
            <person name="Chaidir N."/>
            <person name="Claudel C."/>
            <person name="Donnadieu C."/>
            <person name="Faraut T."/>
            <person name="Fievet G."/>
            <person name="Helmstetter N."/>
            <person name="King M."/>
            <person name="Knapp S.J."/>
            <person name="Lai Z."/>
            <person name="Le Paslier M.C."/>
            <person name="Lippi Y."/>
            <person name="Lorenzon L."/>
            <person name="Mandel J.R."/>
            <person name="Marage G."/>
            <person name="Marchand G."/>
            <person name="Marquand E."/>
            <person name="Bret-Mestries E."/>
            <person name="Morien E."/>
            <person name="Nambeesan S."/>
            <person name="Nguyen T."/>
            <person name="Pegot-Espagnet P."/>
            <person name="Pouilly N."/>
            <person name="Raftis F."/>
            <person name="Sallet E."/>
            <person name="Schiex T."/>
            <person name="Thomas J."/>
            <person name="Vandecasteele C."/>
            <person name="Vares D."/>
            <person name="Vear F."/>
            <person name="Vautrin S."/>
            <person name="Crespi M."/>
            <person name="Mangin B."/>
            <person name="Burke J.M."/>
            <person name="Salse J."/>
            <person name="Munos S."/>
            <person name="Vincourt P."/>
            <person name="Rieseberg L.H."/>
            <person name="Langlade N.B."/>
        </authorList>
    </citation>
    <scope>NUCLEOTIDE SEQUENCE [LARGE SCALE GENOMIC DNA]</scope>
    <source>
        <strain evidence="4">cv. SF193</strain>
        <tissue evidence="2">Leaves</tissue>
    </source>
</reference>
<sequence>MGFILFLSYEGFITMDKKRPSDTAFSSSASASKRRNKSEDELKKGSDEAFHLSEDRVVEILILIRSGGGTPNKWDEYATSFYNRTLACKTRFTLLGKHQQVEEETEDDISTDEEEEKVDTQYLSPSEMDGDQDEDMESTHSEEGYCRPELSGPFDFGSYSSGNEPKSIPYHLYLLVKEAVDIMEPFEGCSIDVTKLTLVEEKIWFFCRYFHCHLPTGWEYDRDTARDVVASYDHTHTHRYDMAGYTPITSFEGPLVDDEFDAETELSRNELICVMSVIHSRKTPAYWEMSPGYVLFYCKLCSCFGIDYDCLEAASEEDVRLMYVGLELDP</sequence>
<name>A0A251V3H7_HELAN</name>